<dbReference type="AlphaFoldDB" id="A0A6A3QVK1"/>
<comment type="caution">
    <text evidence="2">The sequence shown here is derived from an EMBL/GenBank/DDBJ whole genome shotgun (WGS) entry which is preliminary data.</text>
</comment>
<evidence type="ECO:0000313" key="14">
    <source>
        <dbReference type="Proteomes" id="UP000488956"/>
    </source>
</evidence>
<evidence type="ECO:0000313" key="11">
    <source>
        <dbReference type="Proteomes" id="UP000441208"/>
    </source>
</evidence>
<accession>A0A6A3QVK1</accession>
<dbReference type="EMBL" id="QXFZ01001846">
    <property type="protein sequence ID" value="KAE9084128.1"/>
    <property type="molecule type" value="Genomic_DNA"/>
</dbReference>
<dbReference type="Proteomes" id="UP000460718">
    <property type="component" value="Unassembled WGS sequence"/>
</dbReference>
<evidence type="ECO:0000313" key="7">
    <source>
        <dbReference type="EMBL" id="KAE9275605.1"/>
    </source>
</evidence>
<dbReference type="EMBL" id="QXGE01003343">
    <property type="protein sequence ID" value="KAE9275605.1"/>
    <property type="molecule type" value="Genomic_DNA"/>
</dbReference>
<evidence type="ECO:0000313" key="6">
    <source>
        <dbReference type="EMBL" id="KAE9195401.1"/>
    </source>
</evidence>
<dbReference type="Proteomes" id="UP000441208">
    <property type="component" value="Unassembled WGS sequence"/>
</dbReference>
<dbReference type="Proteomes" id="UP000437068">
    <property type="component" value="Unassembled WGS sequence"/>
</dbReference>
<evidence type="ECO:0000313" key="5">
    <source>
        <dbReference type="EMBL" id="KAE9179745.1"/>
    </source>
</evidence>
<dbReference type="EMBL" id="QXFW01001568">
    <property type="protein sequence ID" value="KAE8988872.1"/>
    <property type="molecule type" value="Genomic_DNA"/>
</dbReference>
<dbReference type="EMBL" id="QXFX01001532">
    <property type="protein sequence ID" value="KAE9088743.1"/>
    <property type="molecule type" value="Genomic_DNA"/>
</dbReference>
<dbReference type="Proteomes" id="UP000440732">
    <property type="component" value="Unassembled WGS sequence"/>
</dbReference>
<evidence type="ECO:0000313" key="10">
    <source>
        <dbReference type="Proteomes" id="UP000440732"/>
    </source>
</evidence>
<sequence>IITYSKTFEASDGVRSISSGKSYSKA</sequence>
<name>A0A6A3QVK1_9STRA</name>
<reference evidence="8 9" key="1">
    <citation type="submission" date="2018-08" db="EMBL/GenBank/DDBJ databases">
        <title>Genomic investigation of the strawberry pathogen Phytophthora fragariae indicates pathogenicity is determined by transcriptional variation in three key races.</title>
        <authorList>
            <person name="Adams T.M."/>
            <person name="Armitage A.D."/>
            <person name="Sobczyk M.K."/>
            <person name="Bates H.J."/>
            <person name="Dunwell J.M."/>
            <person name="Nellist C.F."/>
            <person name="Harrison R.J."/>
        </authorList>
    </citation>
    <scope>NUCLEOTIDE SEQUENCE [LARGE SCALE GENOMIC DNA]</scope>
    <source>
        <strain evidence="7 8">A4</strain>
        <strain evidence="5 9">BC-1</strain>
        <strain evidence="6 13">BC-23</strain>
        <strain evidence="4 10">NOV-5</strain>
        <strain evidence="2 11">NOV-71</strain>
        <strain evidence="3 14">ONT-3</strain>
        <strain evidence="1 12">SCRP245</strain>
    </source>
</reference>
<dbReference type="Proteomes" id="UP000476176">
    <property type="component" value="Unassembled WGS sequence"/>
</dbReference>
<evidence type="ECO:0000313" key="8">
    <source>
        <dbReference type="Proteomes" id="UP000437068"/>
    </source>
</evidence>
<protein>
    <submittedName>
        <fullName evidence="2">Uncharacterized protein</fullName>
    </submittedName>
</protein>
<proteinExistence type="predicted"/>
<evidence type="ECO:0000313" key="9">
    <source>
        <dbReference type="Proteomes" id="UP000440367"/>
    </source>
</evidence>
<evidence type="ECO:0000313" key="1">
    <source>
        <dbReference type="EMBL" id="KAE8988872.1"/>
    </source>
</evidence>
<evidence type="ECO:0000313" key="13">
    <source>
        <dbReference type="Proteomes" id="UP000476176"/>
    </source>
</evidence>
<dbReference type="EMBL" id="QXGD01003201">
    <property type="protein sequence ID" value="KAE9179745.1"/>
    <property type="molecule type" value="Genomic_DNA"/>
</dbReference>
<feature type="non-terminal residue" evidence="2">
    <location>
        <position position="1"/>
    </location>
</feature>
<evidence type="ECO:0000313" key="2">
    <source>
        <dbReference type="EMBL" id="KAE9084128.1"/>
    </source>
</evidence>
<evidence type="ECO:0000313" key="4">
    <source>
        <dbReference type="EMBL" id="KAE9109734.1"/>
    </source>
</evidence>
<evidence type="ECO:0000313" key="12">
    <source>
        <dbReference type="Proteomes" id="UP000460718"/>
    </source>
</evidence>
<dbReference type="Proteomes" id="UP000440367">
    <property type="component" value="Unassembled WGS sequence"/>
</dbReference>
<dbReference type="Proteomes" id="UP000488956">
    <property type="component" value="Unassembled WGS sequence"/>
</dbReference>
<dbReference type="EMBL" id="QXGA01001812">
    <property type="protein sequence ID" value="KAE9109734.1"/>
    <property type="molecule type" value="Genomic_DNA"/>
</dbReference>
<gene>
    <name evidence="7" type="ORF">PF001_g26500</name>
    <name evidence="5" type="ORF">PF002_g27733</name>
    <name evidence="6" type="ORF">PF004_g20436</name>
    <name evidence="4" type="ORF">PF006_g20603</name>
    <name evidence="2" type="ORF">PF007_g21633</name>
    <name evidence="3" type="ORF">PF010_g19266</name>
    <name evidence="1" type="ORF">PF011_g18998</name>
</gene>
<dbReference type="EMBL" id="QXGC01001824">
    <property type="protein sequence ID" value="KAE9195401.1"/>
    <property type="molecule type" value="Genomic_DNA"/>
</dbReference>
<evidence type="ECO:0000313" key="3">
    <source>
        <dbReference type="EMBL" id="KAE9088743.1"/>
    </source>
</evidence>
<organism evidence="2 11">
    <name type="scientific">Phytophthora fragariae</name>
    <dbReference type="NCBI Taxonomy" id="53985"/>
    <lineage>
        <taxon>Eukaryota</taxon>
        <taxon>Sar</taxon>
        <taxon>Stramenopiles</taxon>
        <taxon>Oomycota</taxon>
        <taxon>Peronosporomycetes</taxon>
        <taxon>Peronosporales</taxon>
        <taxon>Peronosporaceae</taxon>
        <taxon>Phytophthora</taxon>
    </lineage>
</organism>